<dbReference type="Gramene" id="ESQ32943">
    <property type="protein sequence ID" value="ESQ32943"/>
    <property type="gene ID" value="EUTSA_v10005305mg"/>
</dbReference>
<gene>
    <name evidence="1" type="ORF">EUTSA_v10005305mg</name>
</gene>
<keyword evidence="2" id="KW-1185">Reference proteome</keyword>
<proteinExistence type="predicted"/>
<organism evidence="1 2">
    <name type="scientific">Eutrema salsugineum</name>
    <name type="common">Saltwater cress</name>
    <name type="synonym">Sisymbrium salsugineum</name>
    <dbReference type="NCBI Taxonomy" id="72664"/>
    <lineage>
        <taxon>Eukaryota</taxon>
        <taxon>Viridiplantae</taxon>
        <taxon>Streptophyta</taxon>
        <taxon>Embryophyta</taxon>
        <taxon>Tracheophyta</taxon>
        <taxon>Spermatophyta</taxon>
        <taxon>Magnoliopsida</taxon>
        <taxon>eudicotyledons</taxon>
        <taxon>Gunneridae</taxon>
        <taxon>Pentapetalae</taxon>
        <taxon>rosids</taxon>
        <taxon>malvids</taxon>
        <taxon>Brassicales</taxon>
        <taxon>Brassicaceae</taxon>
        <taxon>Eutremeae</taxon>
        <taxon>Eutrema</taxon>
    </lineage>
</organism>
<protein>
    <submittedName>
        <fullName evidence="1">Uncharacterized protein</fullName>
    </submittedName>
</protein>
<dbReference type="AlphaFoldDB" id="V4KZP2"/>
<dbReference type="eggNOG" id="ENOG502RRAD">
    <property type="taxonomic scope" value="Eukaryota"/>
</dbReference>
<evidence type="ECO:0000313" key="1">
    <source>
        <dbReference type="EMBL" id="ESQ32943.1"/>
    </source>
</evidence>
<dbReference type="Pfam" id="PF03140">
    <property type="entry name" value="DUF247"/>
    <property type="match status" value="1"/>
</dbReference>
<accession>V4KZP2</accession>
<dbReference type="STRING" id="72664.V4KZP2"/>
<feature type="non-terminal residue" evidence="1">
    <location>
        <position position="1"/>
    </location>
</feature>
<dbReference type="InterPro" id="IPR004158">
    <property type="entry name" value="DUF247_pln"/>
</dbReference>
<sequence>PSMDFNLGGTPGIWQFPTNLQHCCIYRVPHCLRRVNPEAYTPQLVLIGPLHDTLKSQAFQGRANITKSTGYLNMEKHKRSYLQQFTQRPQVGDATIQGFVVTIGLEEARIRASYSESTALIEHEAFVNMILHDSVFILEFLLRACALNRRERISDPLMDEACLETTIKRDLMLLENQLPYFILERLFGTIVPILPGNLTLRTLIFTYFGFPVVFGNNFQFLHFTDLFRQIRVNTLSPGHLQGQFNTIQHMYNADKLDSGGVRLQAVGEERSSSLEVNFVNGCLQIPCFFVDGITELTLRNIMALEQCHYPFNAYVCNHIIFLDYLIHTRKDVDLLVQQGT</sequence>
<dbReference type="PANTHER" id="PTHR31170:SF9">
    <property type="entry name" value="PROTEIN, PUTATIVE (DUF247)-RELATED"/>
    <property type="match status" value="1"/>
</dbReference>
<dbReference type="PANTHER" id="PTHR31170">
    <property type="entry name" value="BNAC04G53230D PROTEIN"/>
    <property type="match status" value="1"/>
</dbReference>
<dbReference type="Proteomes" id="UP000030689">
    <property type="component" value="Unassembled WGS sequence"/>
</dbReference>
<dbReference type="OMA" id="NSHVSDY"/>
<dbReference type="KEGG" id="eus:EUTSA_v10005305mg"/>
<evidence type="ECO:0000313" key="2">
    <source>
        <dbReference type="Proteomes" id="UP000030689"/>
    </source>
</evidence>
<name>V4KZP2_EUTSA</name>
<dbReference type="EMBL" id="KI517748">
    <property type="protein sequence ID" value="ESQ32943.1"/>
    <property type="molecule type" value="Genomic_DNA"/>
</dbReference>
<reference evidence="1 2" key="1">
    <citation type="journal article" date="2013" name="Front. Plant Sci.">
        <title>The Reference Genome of the Halophytic Plant Eutrema salsugineum.</title>
        <authorList>
            <person name="Yang R."/>
            <person name="Jarvis D.E."/>
            <person name="Chen H."/>
            <person name="Beilstein M.A."/>
            <person name="Grimwood J."/>
            <person name="Jenkins J."/>
            <person name="Shu S."/>
            <person name="Prochnik S."/>
            <person name="Xin M."/>
            <person name="Ma C."/>
            <person name="Schmutz J."/>
            <person name="Wing R.A."/>
            <person name="Mitchell-Olds T."/>
            <person name="Schumaker K.S."/>
            <person name="Wang X."/>
        </authorList>
    </citation>
    <scope>NUCLEOTIDE SEQUENCE [LARGE SCALE GENOMIC DNA]</scope>
</reference>